<comment type="function">
    <text evidence="2 7">Functions as an E3 ubiquitin ligase.</text>
</comment>
<dbReference type="InterPro" id="IPR058678">
    <property type="entry name" value="ARM_PUB"/>
</dbReference>
<comment type="catalytic activity">
    <reaction evidence="1 7">
        <text>S-ubiquitinyl-[E2 ubiquitin-conjugating enzyme]-L-cysteine + [acceptor protein]-L-lysine = [E2 ubiquitin-conjugating enzyme]-L-cysteine + N(6)-ubiquitinyl-[acceptor protein]-L-lysine.</text>
        <dbReference type="EC" id="2.3.2.27"/>
    </reaction>
</comment>
<keyword evidence="10" id="KW-1185">Reference proteome</keyword>
<evidence type="ECO:0000256" key="1">
    <source>
        <dbReference type="ARBA" id="ARBA00000900"/>
    </source>
</evidence>
<keyword evidence="5" id="KW-0677">Repeat</keyword>
<dbReference type="InterPro" id="IPR045210">
    <property type="entry name" value="RING-Ubox_PUB"/>
</dbReference>
<dbReference type="InterPro" id="IPR011989">
    <property type="entry name" value="ARM-like"/>
</dbReference>
<dbReference type="SMART" id="SM00504">
    <property type="entry name" value="Ubox"/>
    <property type="match status" value="1"/>
</dbReference>
<accession>A0A2P5FPH7</accession>
<evidence type="ECO:0000313" key="10">
    <source>
        <dbReference type="Proteomes" id="UP000237000"/>
    </source>
</evidence>
<dbReference type="InterPro" id="IPR013083">
    <property type="entry name" value="Znf_RING/FYVE/PHD"/>
</dbReference>
<dbReference type="InterPro" id="IPR045185">
    <property type="entry name" value="PUB22/23/24-like"/>
</dbReference>
<dbReference type="PANTHER" id="PTHR22849:SF163">
    <property type="entry name" value="U-BOX DOMAIN-CONTAINING PROTEIN"/>
    <property type="match status" value="1"/>
</dbReference>
<dbReference type="Gene3D" id="3.30.40.10">
    <property type="entry name" value="Zinc/RING finger domain, C3HC4 (zinc finger)"/>
    <property type="match status" value="1"/>
</dbReference>
<evidence type="ECO:0000313" key="9">
    <source>
        <dbReference type="EMBL" id="PON99643.1"/>
    </source>
</evidence>
<gene>
    <name evidence="9" type="ORF">TorRG33x02_044080</name>
</gene>
<dbReference type="Pfam" id="PF25598">
    <property type="entry name" value="ARM_PUB"/>
    <property type="match status" value="1"/>
</dbReference>
<organism evidence="9 10">
    <name type="scientific">Trema orientale</name>
    <name type="common">Charcoal tree</name>
    <name type="synonym">Celtis orientalis</name>
    <dbReference type="NCBI Taxonomy" id="63057"/>
    <lineage>
        <taxon>Eukaryota</taxon>
        <taxon>Viridiplantae</taxon>
        <taxon>Streptophyta</taxon>
        <taxon>Embryophyta</taxon>
        <taxon>Tracheophyta</taxon>
        <taxon>Spermatophyta</taxon>
        <taxon>Magnoliopsida</taxon>
        <taxon>eudicotyledons</taxon>
        <taxon>Gunneridae</taxon>
        <taxon>Pentapetalae</taxon>
        <taxon>rosids</taxon>
        <taxon>fabids</taxon>
        <taxon>Rosales</taxon>
        <taxon>Cannabaceae</taxon>
        <taxon>Trema</taxon>
    </lineage>
</organism>
<comment type="pathway">
    <text evidence="3 7">Protein modification; protein ubiquitination.</text>
</comment>
<dbReference type="InParanoid" id="A0A2P5FPH7"/>
<dbReference type="OrthoDB" id="10064100at2759"/>
<evidence type="ECO:0000256" key="4">
    <source>
        <dbReference type="ARBA" id="ARBA00022679"/>
    </source>
</evidence>
<dbReference type="SUPFAM" id="SSF57850">
    <property type="entry name" value="RING/U-box"/>
    <property type="match status" value="1"/>
</dbReference>
<evidence type="ECO:0000256" key="3">
    <source>
        <dbReference type="ARBA" id="ARBA00004906"/>
    </source>
</evidence>
<evidence type="ECO:0000256" key="7">
    <source>
        <dbReference type="RuleBase" id="RU369093"/>
    </source>
</evidence>
<evidence type="ECO:0000256" key="6">
    <source>
        <dbReference type="ARBA" id="ARBA00022786"/>
    </source>
</evidence>
<name>A0A2P5FPH7_TREOI</name>
<keyword evidence="4 7" id="KW-0808">Transferase</keyword>
<dbReference type="EMBL" id="JXTC01000017">
    <property type="protein sequence ID" value="PON99643.1"/>
    <property type="molecule type" value="Genomic_DNA"/>
</dbReference>
<evidence type="ECO:0000256" key="5">
    <source>
        <dbReference type="ARBA" id="ARBA00022737"/>
    </source>
</evidence>
<reference evidence="10" key="1">
    <citation type="submission" date="2016-06" db="EMBL/GenBank/DDBJ databases">
        <title>Parallel loss of symbiosis genes in relatives of nitrogen-fixing non-legume Parasponia.</title>
        <authorList>
            <person name="Van Velzen R."/>
            <person name="Holmer R."/>
            <person name="Bu F."/>
            <person name="Rutten L."/>
            <person name="Van Zeijl A."/>
            <person name="Liu W."/>
            <person name="Santuari L."/>
            <person name="Cao Q."/>
            <person name="Sharma T."/>
            <person name="Shen D."/>
            <person name="Roswanjaya Y."/>
            <person name="Wardhani T."/>
            <person name="Kalhor M.S."/>
            <person name="Jansen J."/>
            <person name="Van den Hoogen J."/>
            <person name="Gungor B."/>
            <person name="Hartog M."/>
            <person name="Hontelez J."/>
            <person name="Verver J."/>
            <person name="Yang W.-C."/>
            <person name="Schijlen E."/>
            <person name="Repin R."/>
            <person name="Schilthuizen M."/>
            <person name="Schranz E."/>
            <person name="Heidstra R."/>
            <person name="Miyata K."/>
            <person name="Fedorova E."/>
            <person name="Kohlen W."/>
            <person name="Bisseling T."/>
            <person name="Smit S."/>
            <person name="Geurts R."/>
        </authorList>
    </citation>
    <scope>NUCLEOTIDE SEQUENCE [LARGE SCALE GENOMIC DNA]</scope>
    <source>
        <strain evidence="10">cv. RG33-2</strain>
    </source>
</reference>
<dbReference type="PANTHER" id="PTHR22849">
    <property type="entry name" value="WDSAM1 PROTEIN"/>
    <property type="match status" value="1"/>
</dbReference>
<dbReference type="Proteomes" id="UP000237000">
    <property type="component" value="Unassembled WGS sequence"/>
</dbReference>
<dbReference type="AlphaFoldDB" id="A0A2P5FPH7"/>
<dbReference type="PROSITE" id="PS51698">
    <property type="entry name" value="U_BOX"/>
    <property type="match status" value="1"/>
</dbReference>
<keyword evidence="6 7" id="KW-0833">Ubl conjugation pathway</keyword>
<feature type="domain" description="U-box" evidence="8">
    <location>
        <begin position="9"/>
        <end position="83"/>
    </location>
</feature>
<dbReference type="Gene3D" id="1.25.10.10">
    <property type="entry name" value="Leucine-rich Repeat Variant"/>
    <property type="match status" value="1"/>
</dbReference>
<evidence type="ECO:0000256" key="2">
    <source>
        <dbReference type="ARBA" id="ARBA00003861"/>
    </source>
</evidence>
<dbReference type="CDD" id="cd16664">
    <property type="entry name" value="RING-Ubox_PUB"/>
    <property type="match status" value="1"/>
</dbReference>
<dbReference type="EC" id="2.3.2.27" evidence="7"/>
<dbReference type="InterPro" id="IPR003613">
    <property type="entry name" value="Ubox_domain"/>
</dbReference>
<dbReference type="STRING" id="63057.A0A2P5FPH7"/>
<comment type="caution">
    <text evidence="9">The sequence shown here is derived from an EMBL/GenBank/DDBJ whole genome shotgun (WGS) entry which is preliminary data.</text>
</comment>
<dbReference type="SUPFAM" id="SSF48371">
    <property type="entry name" value="ARM repeat"/>
    <property type="match status" value="1"/>
</dbReference>
<dbReference type="GO" id="GO:0061630">
    <property type="term" value="F:ubiquitin protein ligase activity"/>
    <property type="evidence" value="ECO:0007669"/>
    <property type="project" value="UniProtKB-UniRule"/>
</dbReference>
<sequence>MVRGELYITVPNLFRCPISMDVMRSPVSLCTGVTYDRASIQRWLDSGHDTCPATMQTLPSKDFIPNLTLRRLINLWAQSHGPPSPSSSASFRSVVSEQQVRALIQQLENENDNAKVVVDYLTAIVDFASFSDENRRVVASFDGFVSAITGVLCRGSARMEVLELVIGVLDSISSENSVKAQLHASVSKRIQSFLSTIRLILRNGSRKSKIESARVLSSIAHDAESKRAIAENSDLLRELIHHLGSDSDFALHDAVFSCLIAVSVTRSTKAELVGFGLVGLLATTLSSRNSPKLVAEKALRLLAVVSTTAEGRSAIGEDGRCAAAVVERLMKVSRAATEDGVAVVWSVCCVLGEKKTREAVVSNNGVGKILMVMQSGYSEGHQVRSMCLALLRVLRIGSSSSSDGFGFGIESYVSKTTHIMRC</sequence>
<dbReference type="GO" id="GO:0016567">
    <property type="term" value="P:protein ubiquitination"/>
    <property type="evidence" value="ECO:0007669"/>
    <property type="project" value="UniProtKB-UniRule"/>
</dbReference>
<dbReference type="UniPathway" id="UPA00143"/>
<dbReference type="InterPro" id="IPR016024">
    <property type="entry name" value="ARM-type_fold"/>
</dbReference>
<dbReference type="Pfam" id="PF04564">
    <property type="entry name" value="U-box"/>
    <property type="match status" value="1"/>
</dbReference>
<dbReference type="FunFam" id="3.30.40.10:FF:000502">
    <property type="entry name" value="RING-type E3 ubiquitin transferase"/>
    <property type="match status" value="1"/>
</dbReference>
<protein>
    <recommendedName>
        <fullName evidence="7 8">U-box domain-containing protein</fullName>
        <ecNumber evidence="7">2.3.2.27</ecNumber>
    </recommendedName>
    <alternativeName>
        <fullName evidence="7">RING-type E3 ubiquitin transferase PUB</fullName>
    </alternativeName>
</protein>
<proteinExistence type="predicted"/>
<evidence type="ECO:0000259" key="8">
    <source>
        <dbReference type="PROSITE" id="PS51698"/>
    </source>
</evidence>